<evidence type="ECO:0000313" key="2">
    <source>
        <dbReference type="Proteomes" id="UP000078316"/>
    </source>
</evidence>
<accession>A0A179S6T1</accession>
<sequence length="82" mass="8511">MIDPTLTAVADRLQAAWESGEICSLVGRGARARVLRAARLVEAGLLPLDEAHRVAARAWSLAAGVEPLPAPPLGDDASEALS</sequence>
<reference evidence="1 2" key="1">
    <citation type="submission" date="2016-04" db="EMBL/GenBank/DDBJ databases">
        <authorList>
            <person name="Evans L.H."/>
            <person name="Alamgir A."/>
            <person name="Owens N."/>
            <person name="Weber N.D."/>
            <person name="Virtaneva K."/>
            <person name="Barbian K."/>
            <person name="Babar A."/>
            <person name="Rosenke K."/>
        </authorList>
    </citation>
    <scope>NUCLEOTIDE SEQUENCE [LARGE SCALE GENOMIC DNA]</scope>
    <source>
        <strain evidence="1 2">PMB02</strain>
    </source>
</reference>
<dbReference type="AlphaFoldDB" id="A0A179S6T1"/>
<dbReference type="EMBL" id="LWHQ01000038">
    <property type="protein sequence ID" value="OAS22530.1"/>
    <property type="molecule type" value="Genomic_DNA"/>
</dbReference>
<dbReference type="STRING" id="427683.A5481_19240"/>
<organism evidence="1 2">
    <name type="scientific">Methylobacterium platani</name>
    <dbReference type="NCBI Taxonomy" id="427683"/>
    <lineage>
        <taxon>Bacteria</taxon>
        <taxon>Pseudomonadati</taxon>
        <taxon>Pseudomonadota</taxon>
        <taxon>Alphaproteobacteria</taxon>
        <taxon>Hyphomicrobiales</taxon>
        <taxon>Methylobacteriaceae</taxon>
        <taxon>Methylobacterium</taxon>
    </lineage>
</organism>
<evidence type="ECO:0000313" key="1">
    <source>
        <dbReference type="EMBL" id="OAS22530.1"/>
    </source>
</evidence>
<gene>
    <name evidence="1" type="ORF">A5481_19240</name>
</gene>
<proteinExistence type="predicted"/>
<dbReference type="RefSeq" id="WP_048431819.1">
    <property type="nucleotide sequence ID" value="NZ_LWHQ01000038.1"/>
</dbReference>
<comment type="caution">
    <text evidence="1">The sequence shown here is derived from an EMBL/GenBank/DDBJ whole genome shotgun (WGS) entry which is preliminary data.</text>
</comment>
<protein>
    <submittedName>
        <fullName evidence="1">Uncharacterized protein</fullName>
    </submittedName>
</protein>
<name>A0A179S6T1_9HYPH</name>
<dbReference type="Proteomes" id="UP000078316">
    <property type="component" value="Unassembled WGS sequence"/>
</dbReference>